<name>A0A916QA08_9BACL</name>
<dbReference type="RefSeq" id="WP_200965163.1">
    <property type="nucleotide sequence ID" value="NZ_BMAQ01000001.1"/>
</dbReference>
<comment type="caution">
    <text evidence="2">The sequence shown here is derived from an EMBL/GenBank/DDBJ whole genome shotgun (WGS) entry which is preliminary data.</text>
</comment>
<evidence type="ECO:0000256" key="1">
    <source>
        <dbReference type="SAM" id="Phobius"/>
    </source>
</evidence>
<gene>
    <name evidence="2" type="ORF">PRECH8_01660</name>
</gene>
<feature type="transmembrane region" description="Helical" evidence="1">
    <location>
        <begin position="172"/>
        <end position="195"/>
    </location>
</feature>
<keyword evidence="1" id="KW-0812">Transmembrane</keyword>
<dbReference type="Proteomes" id="UP000654993">
    <property type="component" value="Unassembled WGS sequence"/>
</dbReference>
<keyword evidence="3" id="KW-1185">Reference proteome</keyword>
<feature type="transmembrane region" description="Helical" evidence="1">
    <location>
        <begin position="81"/>
        <end position="98"/>
    </location>
</feature>
<accession>A0A916QA08</accession>
<protein>
    <submittedName>
        <fullName evidence="2">Uncharacterized protein</fullName>
    </submittedName>
</protein>
<feature type="transmembrane region" description="Helical" evidence="1">
    <location>
        <begin position="29"/>
        <end position="50"/>
    </location>
</feature>
<reference evidence="2" key="1">
    <citation type="submission" date="2020-08" db="EMBL/GenBank/DDBJ databases">
        <authorList>
            <person name="Uke A."/>
            <person name="Chhe C."/>
            <person name="Baramee S."/>
            <person name="Kosugi A."/>
        </authorList>
    </citation>
    <scope>NUCLEOTIDE SEQUENCE</scope>
    <source>
        <strain evidence="2">DA-C8</strain>
    </source>
</reference>
<evidence type="ECO:0000313" key="3">
    <source>
        <dbReference type="Proteomes" id="UP000654993"/>
    </source>
</evidence>
<keyword evidence="1" id="KW-1133">Transmembrane helix</keyword>
<sequence length="208" mass="23404">MNDGYWSYILLVVMTVLLSSGWRSSVVKGITSLEVLSFIAVWYIGLFSAIPLGSTVSVQGIYLALLLTLVRFMLKEPIATVSYFIITGCLLGLIVFFVQEMYRLDPILIVFQKEIDAALIIGVLAWLVTRQALPQAAVLSLAYIIQDVLPLLSKPSDQMLYLGDAVLQDGWWISYVCARVLTLTGESIVWMLQFVQRRLPRRLKGIRK</sequence>
<organism evidence="2 3">
    <name type="scientific">Insulibacter thermoxylanivorax</name>
    <dbReference type="NCBI Taxonomy" id="2749268"/>
    <lineage>
        <taxon>Bacteria</taxon>
        <taxon>Bacillati</taxon>
        <taxon>Bacillota</taxon>
        <taxon>Bacilli</taxon>
        <taxon>Bacillales</taxon>
        <taxon>Paenibacillaceae</taxon>
        <taxon>Insulibacter</taxon>
    </lineage>
</organism>
<dbReference type="AlphaFoldDB" id="A0A916QA08"/>
<feature type="transmembrane region" description="Helical" evidence="1">
    <location>
        <begin position="110"/>
        <end position="129"/>
    </location>
</feature>
<proteinExistence type="predicted"/>
<feature type="transmembrane region" description="Helical" evidence="1">
    <location>
        <begin position="6"/>
        <end position="22"/>
    </location>
</feature>
<evidence type="ECO:0000313" key="2">
    <source>
        <dbReference type="EMBL" id="GFR36870.1"/>
    </source>
</evidence>
<dbReference type="EMBL" id="BMAQ01000001">
    <property type="protein sequence ID" value="GFR36870.1"/>
    <property type="molecule type" value="Genomic_DNA"/>
</dbReference>
<reference evidence="2" key="2">
    <citation type="journal article" date="2021" name="Data Brief">
        <title>Draft genome sequence data of the facultative, thermophilic, xylanolytic bacterium Paenibacillus sp. strain DA-C8.</title>
        <authorList>
            <person name="Chhe C."/>
            <person name="Uke A."/>
            <person name="Baramee S."/>
            <person name="Ungkulpasvich U."/>
            <person name="Tachaapaikoon C."/>
            <person name="Pason P."/>
            <person name="Waeonukul R."/>
            <person name="Ratanakhanokchai K."/>
            <person name="Kosugi A."/>
        </authorList>
    </citation>
    <scope>NUCLEOTIDE SEQUENCE</scope>
    <source>
        <strain evidence="2">DA-C8</strain>
    </source>
</reference>
<keyword evidence="1" id="KW-0472">Membrane</keyword>